<feature type="compositionally biased region" description="Basic and acidic residues" evidence="1">
    <location>
        <begin position="136"/>
        <end position="147"/>
    </location>
</feature>
<gene>
    <name evidence="3" type="primary">LOC106012722</name>
</gene>
<reference evidence="3" key="1">
    <citation type="submission" date="2025-08" db="UniProtKB">
        <authorList>
            <consortium name="RefSeq"/>
        </authorList>
    </citation>
    <scope>IDENTIFICATION</scope>
</reference>
<evidence type="ECO:0000256" key="1">
    <source>
        <dbReference type="SAM" id="MobiDB-lite"/>
    </source>
</evidence>
<sequence length="147" mass="16762">MIFNPADYVDCNNNTIDQVPVVPPQAPKKGPNPKPCNPRIWPGTNQQIRVPKIRKPLFPPPGYIAPEDKVPPKAPRALRIRRPALSRNQASRALVKNLFNEGYFDQVFEQNQQDNQHDHDNRDNRDNQDEQPADPRPSDRQEAPCSA</sequence>
<feature type="region of interest" description="Disordered" evidence="1">
    <location>
        <begin position="25"/>
        <end position="90"/>
    </location>
</feature>
<protein>
    <submittedName>
        <fullName evidence="3">Uncharacterized protein LOC106012722</fullName>
    </submittedName>
</protein>
<keyword evidence="2" id="KW-1185">Reference proteome</keyword>
<dbReference type="GeneID" id="106012722"/>
<evidence type="ECO:0000313" key="2">
    <source>
        <dbReference type="Proteomes" id="UP000694888"/>
    </source>
</evidence>
<feature type="compositionally biased region" description="Pro residues" evidence="1">
    <location>
        <begin position="25"/>
        <end position="36"/>
    </location>
</feature>
<proteinExistence type="predicted"/>
<feature type="region of interest" description="Disordered" evidence="1">
    <location>
        <begin position="105"/>
        <end position="147"/>
    </location>
</feature>
<organism evidence="2 3">
    <name type="scientific">Aplysia californica</name>
    <name type="common">California sea hare</name>
    <dbReference type="NCBI Taxonomy" id="6500"/>
    <lineage>
        <taxon>Eukaryota</taxon>
        <taxon>Metazoa</taxon>
        <taxon>Spiralia</taxon>
        <taxon>Lophotrochozoa</taxon>
        <taxon>Mollusca</taxon>
        <taxon>Gastropoda</taxon>
        <taxon>Heterobranchia</taxon>
        <taxon>Euthyneura</taxon>
        <taxon>Tectipleura</taxon>
        <taxon>Aplysiida</taxon>
        <taxon>Aplysioidea</taxon>
        <taxon>Aplysiidae</taxon>
        <taxon>Aplysia</taxon>
    </lineage>
</organism>
<dbReference type="RefSeq" id="XP_012941956.1">
    <property type="nucleotide sequence ID" value="XM_013086502.2"/>
</dbReference>
<name>A0ABM1A6U0_APLCA</name>
<accession>A0ABM1A6U0</accession>
<feature type="compositionally biased region" description="Basic and acidic residues" evidence="1">
    <location>
        <begin position="115"/>
        <end position="128"/>
    </location>
</feature>
<dbReference type="Proteomes" id="UP000694888">
    <property type="component" value="Unplaced"/>
</dbReference>
<evidence type="ECO:0000313" key="3">
    <source>
        <dbReference type="RefSeq" id="XP_012941956.1"/>
    </source>
</evidence>